<protein>
    <submittedName>
        <fullName evidence="1">Uncharacterized protein</fullName>
    </submittedName>
</protein>
<accession>A0A0B7B1A4</accession>
<reference evidence="1" key="1">
    <citation type="submission" date="2014-12" db="EMBL/GenBank/DDBJ databases">
        <title>Insight into the proteome of Arion vulgaris.</title>
        <authorList>
            <person name="Aradska J."/>
            <person name="Bulat T."/>
            <person name="Smidak R."/>
            <person name="Sarate P."/>
            <person name="Gangsoo J."/>
            <person name="Sialana F."/>
            <person name="Bilban M."/>
            <person name="Lubec G."/>
        </authorList>
    </citation>
    <scope>NUCLEOTIDE SEQUENCE</scope>
    <source>
        <tissue evidence="1">Skin</tissue>
    </source>
</reference>
<dbReference type="AlphaFoldDB" id="A0A0B7B1A4"/>
<dbReference type="EMBL" id="HACG01039010">
    <property type="protein sequence ID" value="CEK85875.1"/>
    <property type="molecule type" value="Transcribed_RNA"/>
</dbReference>
<proteinExistence type="predicted"/>
<name>A0A0B7B1A4_9EUPU</name>
<feature type="non-terminal residue" evidence="1">
    <location>
        <position position="1"/>
    </location>
</feature>
<evidence type="ECO:0000313" key="1">
    <source>
        <dbReference type="EMBL" id="CEK85875.1"/>
    </source>
</evidence>
<organism evidence="1">
    <name type="scientific">Arion vulgaris</name>
    <dbReference type="NCBI Taxonomy" id="1028688"/>
    <lineage>
        <taxon>Eukaryota</taxon>
        <taxon>Metazoa</taxon>
        <taxon>Spiralia</taxon>
        <taxon>Lophotrochozoa</taxon>
        <taxon>Mollusca</taxon>
        <taxon>Gastropoda</taxon>
        <taxon>Heterobranchia</taxon>
        <taxon>Euthyneura</taxon>
        <taxon>Panpulmonata</taxon>
        <taxon>Eupulmonata</taxon>
        <taxon>Stylommatophora</taxon>
        <taxon>Helicina</taxon>
        <taxon>Arionoidea</taxon>
        <taxon>Arionidae</taxon>
        <taxon>Arion</taxon>
    </lineage>
</organism>
<gene>
    <name evidence="1" type="primary">ORF150694</name>
</gene>
<sequence length="67" mass="7548">LAAAKIATLKYAITATRDLIQCRTNYITQNLWSPETEASDDDNNIFLTYTSVVSVPNLNAKFMFFLV</sequence>